<organism evidence="2 3">
    <name type="scientific">Streptomyces bobili</name>
    <dbReference type="NCBI Taxonomy" id="67280"/>
    <lineage>
        <taxon>Bacteria</taxon>
        <taxon>Bacillati</taxon>
        <taxon>Actinomycetota</taxon>
        <taxon>Actinomycetes</taxon>
        <taxon>Kitasatosporales</taxon>
        <taxon>Streptomycetaceae</taxon>
        <taxon>Streptomyces</taxon>
    </lineage>
</organism>
<dbReference type="EMBL" id="CP108038">
    <property type="protein sequence ID" value="WUN88423.1"/>
    <property type="molecule type" value="Genomic_DNA"/>
</dbReference>
<feature type="compositionally biased region" description="Low complexity" evidence="1">
    <location>
        <begin position="166"/>
        <end position="178"/>
    </location>
</feature>
<dbReference type="Pfam" id="PF19952">
    <property type="entry name" value="DUF6414"/>
    <property type="match status" value="1"/>
</dbReference>
<sequence>MSLNERGNVLIREFLYVDVEKVRSILAQVEGSVPETSTAAERSVRHGRADNKMPHNYESSDESRINKSLADSLFPSLEESLNAEDLVRDITDEVKDPEYWTSGSLRSDNPPGSLIRLTAPGALFDARYVAASFAGLSASVTGFQGLDSETPTPTTLPPAVRRRVNKNQNKSKNQTSTSELEDRIPEFTFSGDGDFNSENLRSMIKVARGLFTPGLHLNFFPVVNFDYSVSVRLNEGRQYLDSDSEILFARYGTQEQEWTLVGSIGHHADEGSSIFDGAGSFTDESGRVVRGRAAKFINRFLGFMGASGFSDLPQYPGFSVVPLAVYRQIPIGRHS</sequence>
<evidence type="ECO:0000256" key="1">
    <source>
        <dbReference type="SAM" id="MobiDB-lite"/>
    </source>
</evidence>
<dbReference type="GeneID" id="93763533"/>
<accession>A0ABZ1R0D4</accession>
<keyword evidence="3" id="KW-1185">Reference proteome</keyword>
<protein>
    <submittedName>
        <fullName evidence="2">Uncharacterized protein</fullName>
    </submittedName>
</protein>
<evidence type="ECO:0000313" key="3">
    <source>
        <dbReference type="Proteomes" id="UP001432071"/>
    </source>
</evidence>
<feature type="compositionally biased region" description="Basic and acidic residues" evidence="1">
    <location>
        <begin position="42"/>
        <end position="55"/>
    </location>
</feature>
<evidence type="ECO:0000313" key="2">
    <source>
        <dbReference type="EMBL" id="WUN88423.1"/>
    </source>
</evidence>
<gene>
    <name evidence="2" type="ORF">OHT53_21150</name>
</gene>
<proteinExistence type="predicted"/>
<dbReference type="InterPro" id="IPR045633">
    <property type="entry name" value="DUF6414"/>
</dbReference>
<name>A0ABZ1R0D4_9ACTN</name>
<dbReference type="RefSeq" id="WP_328735711.1">
    <property type="nucleotide sequence ID" value="NZ_CP108038.1"/>
</dbReference>
<dbReference type="Proteomes" id="UP001432071">
    <property type="component" value="Chromosome"/>
</dbReference>
<reference evidence="2" key="1">
    <citation type="submission" date="2022-10" db="EMBL/GenBank/DDBJ databases">
        <title>The complete genomes of actinobacterial strains from the NBC collection.</title>
        <authorList>
            <person name="Joergensen T.S."/>
            <person name="Alvarez Arevalo M."/>
            <person name="Sterndorff E.B."/>
            <person name="Faurdal D."/>
            <person name="Vuksanovic O."/>
            <person name="Mourched A.-S."/>
            <person name="Charusanti P."/>
            <person name="Shaw S."/>
            <person name="Blin K."/>
            <person name="Weber T."/>
        </authorList>
    </citation>
    <scope>NUCLEOTIDE SEQUENCE</scope>
    <source>
        <strain evidence="2">NBC_00302</strain>
    </source>
</reference>
<feature type="region of interest" description="Disordered" evidence="1">
    <location>
        <begin position="146"/>
        <end position="182"/>
    </location>
</feature>
<feature type="region of interest" description="Disordered" evidence="1">
    <location>
        <begin position="31"/>
        <end position="64"/>
    </location>
</feature>